<dbReference type="PANTHER" id="PTHR10887:SF522">
    <property type="entry name" value="P-LOOP CONTAINING NUCLEOSIDE TRIPHOSPHATE HYDROLASES SUPERFAMILY PROTEIN"/>
    <property type="match status" value="1"/>
</dbReference>
<sequence length="150" mass="17272">MLKNQFNSSADIATRECAYRYTVKLIWGPPITGNTKTVASLLYVLLKIRWRILTCAPTNVAALGVTKKLMKNAQSHLQYDKYGLGDSVLFCNRERMKIDDHEDPFDVFLKNHVNVLASCLSPKNEWKIGILSMICLLEDPEEEYRKYLEK</sequence>
<proteinExistence type="predicted"/>
<dbReference type="SUPFAM" id="SSF52540">
    <property type="entry name" value="P-loop containing nucleoside triphosphate hydrolases"/>
    <property type="match status" value="1"/>
</dbReference>
<protein>
    <recommendedName>
        <fullName evidence="1">DNA2/NAM7 helicase helicase domain-containing protein</fullName>
    </recommendedName>
</protein>
<evidence type="ECO:0000259" key="1">
    <source>
        <dbReference type="Pfam" id="PF13086"/>
    </source>
</evidence>
<dbReference type="InterPro" id="IPR045055">
    <property type="entry name" value="DNA2/NAM7-like"/>
</dbReference>
<dbReference type="InterPro" id="IPR027417">
    <property type="entry name" value="P-loop_NTPase"/>
</dbReference>
<dbReference type="PANTHER" id="PTHR10887">
    <property type="entry name" value="DNA2/NAM7 HELICASE FAMILY"/>
    <property type="match status" value="1"/>
</dbReference>
<dbReference type="GO" id="GO:0004386">
    <property type="term" value="F:helicase activity"/>
    <property type="evidence" value="ECO:0007669"/>
    <property type="project" value="InterPro"/>
</dbReference>
<dbReference type="Gene3D" id="3.40.50.300">
    <property type="entry name" value="P-loop containing nucleotide triphosphate hydrolases"/>
    <property type="match status" value="1"/>
</dbReference>
<evidence type="ECO:0000313" key="3">
    <source>
        <dbReference type="Proteomes" id="UP000224567"/>
    </source>
</evidence>
<organism evidence="2 3">
    <name type="scientific">Capsicum baccatum</name>
    <name type="common">Peruvian pepper</name>
    <dbReference type="NCBI Taxonomy" id="33114"/>
    <lineage>
        <taxon>Eukaryota</taxon>
        <taxon>Viridiplantae</taxon>
        <taxon>Streptophyta</taxon>
        <taxon>Embryophyta</taxon>
        <taxon>Tracheophyta</taxon>
        <taxon>Spermatophyta</taxon>
        <taxon>Magnoliopsida</taxon>
        <taxon>eudicotyledons</taxon>
        <taxon>Gunneridae</taxon>
        <taxon>Pentapetalae</taxon>
        <taxon>asterids</taxon>
        <taxon>lamiids</taxon>
        <taxon>Solanales</taxon>
        <taxon>Solanaceae</taxon>
        <taxon>Solanoideae</taxon>
        <taxon>Capsiceae</taxon>
        <taxon>Capsicum</taxon>
    </lineage>
</organism>
<dbReference type="Pfam" id="PF13086">
    <property type="entry name" value="AAA_11"/>
    <property type="match status" value="1"/>
</dbReference>
<reference evidence="2 3" key="1">
    <citation type="journal article" date="2017" name="Genome Biol.">
        <title>New reference genome sequences of hot pepper reveal the massive evolution of plant disease-resistance genes by retroduplication.</title>
        <authorList>
            <person name="Kim S."/>
            <person name="Park J."/>
            <person name="Yeom S.I."/>
            <person name="Kim Y.M."/>
            <person name="Seo E."/>
            <person name="Kim K.T."/>
            <person name="Kim M.S."/>
            <person name="Lee J.M."/>
            <person name="Cheong K."/>
            <person name="Shin H.S."/>
            <person name="Kim S.B."/>
            <person name="Han K."/>
            <person name="Lee J."/>
            <person name="Park M."/>
            <person name="Lee H.A."/>
            <person name="Lee H.Y."/>
            <person name="Lee Y."/>
            <person name="Oh S."/>
            <person name="Lee J.H."/>
            <person name="Choi E."/>
            <person name="Choi E."/>
            <person name="Lee S.E."/>
            <person name="Jeon J."/>
            <person name="Kim H."/>
            <person name="Choi G."/>
            <person name="Song H."/>
            <person name="Lee J."/>
            <person name="Lee S.C."/>
            <person name="Kwon J.K."/>
            <person name="Lee H.Y."/>
            <person name="Koo N."/>
            <person name="Hong Y."/>
            <person name="Kim R.W."/>
            <person name="Kang W.H."/>
            <person name="Huh J.H."/>
            <person name="Kang B.C."/>
            <person name="Yang T.J."/>
            <person name="Lee Y.H."/>
            <person name="Bennetzen J.L."/>
            <person name="Choi D."/>
        </authorList>
    </citation>
    <scope>NUCLEOTIDE SEQUENCE [LARGE SCALE GENOMIC DNA]</scope>
    <source>
        <strain evidence="3">cv. PBC81</strain>
    </source>
</reference>
<keyword evidence="3" id="KW-1185">Reference proteome</keyword>
<feature type="domain" description="DNA2/NAM7 helicase helicase" evidence="1">
    <location>
        <begin position="5"/>
        <end position="75"/>
    </location>
</feature>
<evidence type="ECO:0000313" key="2">
    <source>
        <dbReference type="EMBL" id="PHT39707.1"/>
    </source>
</evidence>
<name>A0A2G2W388_CAPBA</name>
<dbReference type="InterPro" id="IPR041677">
    <property type="entry name" value="DNA2/NAM7_AAA_11"/>
</dbReference>
<dbReference type="Proteomes" id="UP000224567">
    <property type="component" value="Unassembled WGS sequence"/>
</dbReference>
<dbReference type="OrthoDB" id="3156807at2759"/>
<gene>
    <name evidence="2" type="ORF">CQW23_18561</name>
</gene>
<reference evidence="3" key="2">
    <citation type="journal article" date="2017" name="J. Anim. Genet.">
        <title>Multiple reference genome sequences of hot pepper reveal the massive evolution of plant disease resistance genes by retroduplication.</title>
        <authorList>
            <person name="Kim S."/>
            <person name="Park J."/>
            <person name="Yeom S.-I."/>
            <person name="Kim Y.-M."/>
            <person name="Seo E."/>
            <person name="Kim K.-T."/>
            <person name="Kim M.-S."/>
            <person name="Lee J.M."/>
            <person name="Cheong K."/>
            <person name="Shin H.-S."/>
            <person name="Kim S.-B."/>
            <person name="Han K."/>
            <person name="Lee J."/>
            <person name="Park M."/>
            <person name="Lee H.-A."/>
            <person name="Lee H.-Y."/>
            <person name="Lee Y."/>
            <person name="Oh S."/>
            <person name="Lee J.H."/>
            <person name="Choi E."/>
            <person name="Choi E."/>
            <person name="Lee S.E."/>
            <person name="Jeon J."/>
            <person name="Kim H."/>
            <person name="Choi G."/>
            <person name="Song H."/>
            <person name="Lee J."/>
            <person name="Lee S.-C."/>
            <person name="Kwon J.-K."/>
            <person name="Lee H.-Y."/>
            <person name="Koo N."/>
            <person name="Hong Y."/>
            <person name="Kim R.W."/>
            <person name="Kang W.-H."/>
            <person name="Huh J.H."/>
            <person name="Kang B.-C."/>
            <person name="Yang T.-J."/>
            <person name="Lee Y.-H."/>
            <person name="Bennetzen J.L."/>
            <person name="Choi D."/>
        </authorList>
    </citation>
    <scope>NUCLEOTIDE SEQUENCE [LARGE SCALE GENOMIC DNA]</scope>
    <source>
        <strain evidence="3">cv. PBC81</strain>
    </source>
</reference>
<comment type="caution">
    <text evidence="2">The sequence shown here is derived from an EMBL/GenBank/DDBJ whole genome shotgun (WGS) entry which is preliminary data.</text>
</comment>
<accession>A0A2G2W388</accession>
<dbReference type="AlphaFoldDB" id="A0A2G2W388"/>
<dbReference type="EMBL" id="MLFT02000008">
    <property type="protein sequence ID" value="PHT39707.1"/>
    <property type="molecule type" value="Genomic_DNA"/>
</dbReference>